<evidence type="ECO:0000313" key="3">
    <source>
        <dbReference type="EnsemblMetazoa" id="CapteP212413"/>
    </source>
</evidence>
<evidence type="ECO:0000313" key="2">
    <source>
        <dbReference type="EMBL" id="ELT98206.1"/>
    </source>
</evidence>
<evidence type="ECO:0000313" key="4">
    <source>
        <dbReference type="Proteomes" id="UP000014760"/>
    </source>
</evidence>
<dbReference type="AlphaFoldDB" id="R7U3F6"/>
<feature type="compositionally biased region" description="Polar residues" evidence="1">
    <location>
        <begin position="69"/>
        <end position="79"/>
    </location>
</feature>
<accession>R7U3F6</accession>
<feature type="region of interest" description="Disordered" evidence="1">
    <location>
        <begin position="145"/>
        <end position="238"/>
    </location>
</feature>
<dbReference type="EMBL" id="KB308178">
    <property type="protein sequence ID" value="ELT98206.1"/>
    <property type="molecule type" value="Genomic_DNA"/>
</dbReference>
<dbReference type="EnsemblMetazoa" id="CapteT212413">
    <property type="protein sequence ID" value="CapteP212413"/>
    <property type="gene ID" value="CapteG212413"/>
</dbReference>
<keyword evidence="4" id="KW-1185">Reference proteome</keyword>
<dbReference type="EMBL" id="AMQN01010587">
    <property type="status" value="NOT_ANNOTATED_CDS"/>
    <property type="molecule type" value="Genomic_DNA"/>
</dbReference>
<name>R7U3F6_CAPTE</name>
<protein>
    <submittedName>
        <fullName evidence="2 3">Uncharacterized protein</fullName>
    </submittedName>
</protein>
<gene>
    <name evidence="2" type="ORF">CAPTEDRAFT_212413</name>
</gene>
<dbReference type="Proteomes" id="UP000014760">
    <property type="component" value="Unassembled WGS sequence"/>
</dbReference>
<feature type="compositionally biased region" description="Basic and acidic residues" evidence="1">
    <location>
        <begin position="80"/>
        <end position="90"/>
    </location>
</feature>
<feature type="region of interest" description="Disordered" evidence="1">
    <location>
        <begin position="58"/>
        <end position="98"/>
    </location>
</feature>
<dbReference type="HOGENOM" id="CLU_740209_0_0_1"/>
<reference evidence="4" key="1">
    <citation type="submission" date="2012-12" db="EMBL/GenBank/DDBJ databases">
        <authorList>
            <person name="Hellsten U."/>
            <person name="Grimwood J."/>
            <person name="Chapman J.A."/>
            <person name="Shapiro H."/>
            <person name="Aerts A."/>
            <person name="Otillar R.P."/>
            <person name="Terry A.Y."/>
            <person name="Boore J.L."/>
            <person name="Simakov O."/>
            <person name="Marletaz F."/>
            <person name="Cho S.-J."/>
            <person name="Edsinger-Gonzales E."/>
            <person name="Havlak P."/>
            <person name="Kuo D.-H."/>
            <person name="Larsson T."/>
            <person name="Lv J."/>
            <person name="Arendt D."/>
            <person name="Savage R."/>
            <person name="Osoegawa K."/>
            <person name="de Jong P."/>
            <person name="Lindberg D.R."/>
            <person name="Seaver E.C."/>
            <person name="Weisblat D.A."/>
            <person name="Putnam N.H."/>
            <person name="Grigoriev I.V."/>
            <person name="Rokhsar D.S."/>
        </authorList>
    </citation>
    <scope>NUCLEOTIDE SEQUENCE</scope>
    <source>
        <strain evidence="4">I ESC-2004</strain>
    </source>
</reference>
<feature type="compositionally biased region" description="Basic and acidic residues" evidence="1">
    <location>
        <begin position="186"/>
        <end position="198"/>
    </location>
</feature>
<feature type="compositionally biased region" description="Basic and acidic residues" evidence="1">
    <location>
        <begin position="220"/>
        <end position="238"/>
    </location>
</feature>
<reference evidence="3" key="3">
    <citation type="submission" date="2015-06" db="UniProtKB">
        <authorList>
            <consortium name="EnsemblMetazoa"/>
        </authorList>
    </citation>
    <scope>IDENTIFICATION</scope>
</reference>
<sequence length="374" mass="41453">MTSCIRLQYTQQDTDTASFHESIMSSAYKRTILSMDKKASGSVRDLLACFEEGAKLKENHGKTHGPNHNVFSFTLPTRSSTERPKLKPFRDSWGNGPPSSHIEYTAPTPSPTFVCFVAPKNEAVQGNCERNTGVFDGITSENTGDVPCSESLVPSCREEEPDADQSMKVKVSTNETVQEGIALVESESKMKEDSKTSEDLESGNNWPLKDDGSHQSNPEDAFHDNRDSAGYEDQKDSGLDMNMLMRGYTWSEGAYNDDFDEENNTVRLEVGGEEQPPVVSGVWAVSDLGSAISHLTRELGELKKQGSALNKQLQYMHHLVQDISSSLHQSRSEPFWSTLPSPAAKSKQSTMDAFVLIFLLVMQYNWRSCGAGRE</sequence>
<proteinExistence type="predicted"/>
<evidence type="ECO:0000256" key="1">
    <source>
        <dbReference type="SAM" id="MobiDB-lite"/>
    </source>
</evidence>
<reference evidence="2 4" key="2">
    <citation type="journal article" date="2013" name="Nature">
        <title>Insights into bilaterian evolution from three spiralian genomes.</title>
        <authorList>
            <person name="Simakov O."/>
            <person name="Marletaz F."/>
            <person name="Cho S.J."/>
            <person name="Edsinger-Gonzales E."/>
            <person name="Havlak P."/>
            <person name="Hellsten U."/>
            <person name="Kuo D.H."/>
            <person name="Larsson T."/>
            <person name="Lv J."/>
            <person name="Arendt D."/>
            <person name="Savage R."/>
            <person name="Osoegawa K."/>
            <person name="de Jong P."/>
            <person name="Grimwood J."/>
            <person name="Chapman J.A."/>
            <person name="Shapiro H."/>
            <person name="Aerts A."/>
            <person name="Otillar R.P."/>
            <person name="Terry A.Y."/>
            <person name="Boore J.L."/>
            <person name="Grigoriev I.V."/>
            <person name="Lindberg D.R."/>
            <person name="Seaver E.C."/>
            <person name="Weisblat D.A."/>
            <person name="Putnam N.H."/>
            <person name="Rokhsar D.S."/>
        </authorList>
    </citation>
    <scope>NUCLEOTIDE SEQUENCE</scope>
    <source>
        <strain evidence="2 4">I ESC-2004</strain>
    </source>
</reference>
<organism evidence="2">
    <name type="scientific">Capitella teleta</name>
    <name type="common">Polychaete worm</name>
    <dbReference type="NCBI Taxonomy" id="283909"/>
    <lineage>
        <taxon>Eukaryota</taxon>
        <taxon>Metazoa</taxon>
        <taxon>Spiralia</taxon>
        <taxon>Lophotrochozoa</taxon>
        <taxon>Annelida</taxon>
        <taxon>Polychaeta</taxon>
        <taxon>Sedentaria</taxon>
        <taxon>Scolecida</taxon>
        <taxon>Capitellidae</taxon>
        <taxon>Capitella</taxon>
    </lineage>
</organism>